<comment type="caution">
    <text evidence="1">The sequence shown here is derived from an EMBL/GenBank/DDBJ whole genome shotgun (WGS) entry which is preliminary data.</text>
</comment>
<evidence type="ECO:0000313" key="1">
    <source>
        <dbReference type="EMBL" id="EPP35254.1"/>
    </source>
</evidence>
<organism evidence="1 2">
    <name type="scientific">Chlamydia ibidis</name>
    <dbReference type="NCBI Taxonomy" id="1405396"/>
    <lineage>
        <taxon>Bacteria</taxon>
        <taxon>Pseudomonadati</taxon>
        <taxon>Chlamydiota</taxon>
        <taxon>Chlamydiia</taxon>
        <taxon>Chlamydiales</taxon>
        <taxon>Chlamydiaceae</taxon>
        <taxon>Chlamydia/Chlamydophila group</taxon>
        <taxon>Chlamydia</taxon>
    </lineage>
</organism>
<dbReference type="EMBL" id="ATNB01000074">
    <property type="protein sequence ID" value="EPP35254.1"/>
    <property type="molecule type" value="Genomic_DNA"/>
</dbReference>
<accession>S7J4D5</accession>
<reference evidence="1 2" key="1">
    <citation type="submission" date="2013-04" db="EMBL/GenBank/DDBJ databases">
        <title>Genome sequence of Chlamydia psittaci 10-1398/11.</title>
        <authorList>
            <person name="Huot-Creasy H."/>
            <person name="McCracken C.L."/>
            <person name="Humphries M."/>
            <person name="Sachse K."/>
            <person name="Laroucau K."/>
            <person name="Bavoil P."/>
            <person name="Myers G.S."/>
        </authorList>
    </citation>
    <scope>NUCLEOTIDE SEQUENCE [LARGE SCALE GENOMIC DNA]</scope>
    <source>
        <strain evidence="1 2">10_1398_11</strain>
    </source>
</reference>
<feature type="non-terminal residue" evidence="1">
    <location>
        <position position="1"/>
    </location>
</feature>
<name>S7J4D5_9CHLA</name>
<dbReference type="HOGENOM" id="CLU_3437053_0_0_0"/>
<gene>
    <name evidence="1" type="ORF">CP10139811_1331B</name>
</gene>
<protein>
    <submittedName>
        <fullName evidence="1">Uncharacterized protein</fullName>
    </submittedName>
</protein>
<evidence type="ECO:0000313" key="2">
    <source>
        <dbReference type="Proteomes" id="UP000016200"/>
    </source>
</evidence>
<sequence length="11" mass="1259">NHVFSCQKSPI</sequence>
<proteinExistence type="predicted"/>
<dbReference type="Proteomes" id="UP000016200">
    <property type="component" value="Unassembled WGS sequence"/>
</dbReference>